<evidence type="ECO:0008006" key="11">
    <source>
        <dbReference type="Google" id="ProtNLM"/>
    </source>
</evidence>
<keyword evidence="7" id="KW-0482">Metalloprotease</keyword>
<dbReference type="SUPFAM" id="SSF55486">
    <property type="entry name" value="Metalloproteases ('zincins'), catalytic domain"/>
    <property type="match status" value="1"/>
</dbReference>
<evidence type="ECO:0000256" key="6">
    <source>
        <dbReference type="ARBA" id="ARBA00022833"/>
    </source>
</evidence>
<keyword evidence="4" id="KW-0479">Metal-binding</keyword>
<dbReference type="PANTHER" id="PTHR11733">
    <property type="entry name" value="ZINC METALLOPROTEASE FAMILY M13 NEPRILYSIN-RELATED"/>
    <property type="match status" value="1"/>
</dbReference>
<dbReference type="InterPro" id="IPR024079">
    <property type="entry name" value="MetalloPept_cat_dom_sf"/>
</dbReference>
<keyword evidence="3" id="KW-0645">Protease</keyword>
<evidence type="ECO:0000313" key="10">
    <source>
        <dbReference type="EMBL" id="QHS89338.1"/>
    </source>
</evidence>
<keyword evidence="5" id="KW-0378">Hydrolase</keyword>
<dbReference type="Pfam" id="PF01431">
    <property type="entry name" value="Peptidase_M13"/>
    <property type="match status" value="1"/>
</dbReference>
<dbReference type="InterPro" id="IPR042089">
    <property type="entry name" value="Peptidase_M13_dom_2"/>
</dbReference>
<organism evidence="10">
    <name type="scientific">viral metagenome</name>
    <dbReference type="NCBI Taxonomy" id="1070528"/>
    <lineage>
        <taxon>unclassified sequences</taxon>
        <taxon>metagenomes</taxon>
        <taxon>organismal metagenomes</taxon>
    </lineage>
</organism>
<dbReference type="InterPro" id="IPR018497">
    <property type="entry name" value="Peptidase_M13_C"/>
</dbReference>
<feature type="domain" description="Peptidase M13 C-terminal" evidence="8">
    <location>
        <begin position="446"/>
        <end position="642"/>
    </location>
</feature>
<keyword evidence="6" id="KW-0862">Zinc</keyword>
<evidence type="ECO:0000259" key="9">
    <source>
        <dbReference type="Pfam" id="PF05649"/>
    </source>
</evidence>
<protein>
    <recommendedName>
        <fullName evidence="11">Peptidase</fullName>
    </recommendedName>
</protein>
<dbReference type="PROSITE" id="PS51885">
    <property type="entry name" value="NEPRILYSIN"/>
    <property type="match status" value="1"/>
</dbReference>
<dbReference type="Gene3D" id="3.40.390.10">
    <property type="entry name" value="Collagenase (Catalytic Domain)"/>
    <property type="match status" value="1"/>
</dbReference>
<dbReference type="InterPro" id="IPR000718">
    <property type="entry name" value="Peptidase_M13"/>
</dbReference>
<sequence length="646" mass="73699">MKENITNKTRKLKISIPATASSIKPGDNFYKYVNASWLQKASIPPYSASFGVSEEVELMIDSQLSKIFDISYRFSEKGNEADTKREKMMDLIGRFLLSALRPSKQGNSIPLLKKNTRALICTRDSSEVAYQIGNFNRQGIPTFFSVSILHKGPFILISPGSLGLPDSSYYDATAPGKSRTLLSYVKLCEEVAAKLHIENFSGGVQAETEMAPYIENSQDIYINLSSKEALRSFPGIPWASLFEAYGITEWEKHTLRIYKESWLKQVEKWLKTWPLEKWTTLFTLHMIFHALPVLPHPFNTLHFELFGKALRGQEEKLPQKELALNLCKTLLRIPLSFLYKEDFIHSSLKEDATDFTKNIQIYAVNHLKNVDWLEEKTKALAIEKVKQMTFQISHPSVFPDINAPCLITDNFLANLYLLGEMNTKVLVRRLEPDIKDIWDEAPYVVNAYYFNETNKFVLPAGTLQWPFYKKEALGWNYGGLGAIIGHEMTHAFDTDGKEYTADGEKSHWWTNKDNRRYKKRTDSLVKLFSAGRILGHPVDGDLTLSENLADLGGLGIALDALNQELVGSSEATKKKELRDFFISYAVSWRIKERPRKAIQGLFMDVHAPAELRVNYIVSQFDLWYDLFGVVTGDDLYVAPEDRITVF</sequence>
<dbReference type="GO" id="GO:0016485">
    <property type="term" value="P:protein processing"/>
    <property type="evidence" value="ECO:0007669"/>
    <property type="project" value="TreeGrafter"/>
</dbReference>
<dbReference type="PRINTS" id="PR00786">
    <property type="entry name" value="NEPRILYSIN"/>
</dbReference>
<dbReference type="InterPro" id="IPR008753">
    <property type="entry name" value="Peptidase_M13_N"/>
</dbReference>
<dbReference type="PANTHER" id="PTHR11733:SF167">
    <property type="entry name" value="FI17812P1-RELATED"/>
    <property type="match status" value="1"/>
</dbReference>
<evidence type="ECO:0000256" key="4">
    <source>
        <dbReference type="ARBA" id="ARBA00022723"/>
    </source>
</evidence>
<name>A0A6C0BCX5_9ZZZZ</name>
<evidence type="ECO:0000256" key="1">
    <source>
        <dbReference type="ARBA" id="ARBA00001947"/>
    </source>
</evidence>
<dbReference type="EMBL" id="MN739108">
    <property type="protein sequence ID" value="QHS89338.1"/>
    <property type="molecule type" value="Genomic_DNA"/>
</dbReference>
<proteinExistence type="inferred from homology"/>
<reference evidence="10" key="1">
    <citation type="journal article" date="2020" name="Nature">
        <title>Giant virus diversity and host interactions through global metagenomics.</title>
        <authorList>
            <person name="Schulz F."/>
            <person name="Roux S."/>
            <person name="Paez-Espino D."/>
            <person name="Jungbluth S."/>
            <person name="Walsh D.A."/>
            <person name="Denef V.J."/>
            <person name="McMahon K.D."/>
            <person name="Konstantinidis K.T."/>
            <person name="Eloe-Fadrosh E.A."/>
            <person name="Kyrpides N.C."/>
            <person name="Woyke T."/>
        </authorList>
    </citation>
    <scope>NUCLEOTIDE SEQUENCE</scope>
    <source>
        <strain evidence="10">GVMAG-M-3300010158-60</strain>
    </source>
</reference>
<dbReference type="Gene3D" id="1.10.1380.10">
    <property type="entry name" value="Neutral endopeptidase , domain2"/>
    <property type="match status" value="1"/>
</dbReference>
<feature type="domain" description="Peptidase M13 N-terminal" evidence="9">
    <location>
        <begin position="25"/>
        <end position="395"/>
    </location>
</feature>
<comment type="similarity">
    <text evidence="2">Belongs to the peptidase M13 family.</text>
</comment>
<evidence type="ECO:0000259" key="8">
    <source>
        <dbReference type="Pfam" id="PF01431"/>
    </source>
</evidence>
<dbReference type="CDD" id="cd08662">
    <property type="entry name" value="M13"/>
    <property type="match status" value="1"/>
</dbReference>
<evidence type="ECO:0000256" key="3">
    <source>
        <dbReference type="ARBA" id="ARBA00022670"/>
    </source>
</evidence>
<evidence type="ECO:0000256" key="7">
    <source>
        <dbReference type="ARBA" id="ARBA00023049"/>
    </source>
</evidence>
<comment type="cofactor">
    <cofactor evidence="1">
        <name>Zn(2+)</name>
        <dbReference type="ChEBI" id="CHEBI:29105"/>
    </cofactor>
</comment>
<dbReference type="Pfam" id="PF05649">
    <property type="entry name" value="Peptidase_M13_N"/>
    <property type="match status" value="1"/>
</dbReference>
<dbReference type="GO" id="GO:0004222">
    <property type="term" value="F:metalloendopeptidase activity"/>
    <property type="evidence" value="ECO:0007669"/>
    <property type="project" value="InterPro"/>
</dbReference>
<accession>A0A6C0BCX5</accession>
<dbReference type="GO" id="GO:0005886">
    <property type="term" value="C:plasma membrane"/>
    <property type="evidence" value="ECO:0007669"/>
    <property type="project" value="TreeGrafter"/>
</dbReference>
<dbReference type="GO" id="GO:0046872">
    <property type="term" value="F:metal ion binding"/>
    <property type="evidence" value="ECO:0007669"/>
    <property type="project" value="UniProtKB-KW"/>
</dbReference>
<evidence type="ECO:0000256" key="5">
    <source>
        <dbReference type="ARBA" id="ARBA00022801"/>
    </source>
</evidence>
<dbReference type="AlphaFoldDB" id="A0A6C0BCX5"/>
<evidence type="ECO:0000256" key="2">
    <source>
        <dbReference type="ARBA" id="ARBA00007357"/>
    </source>
</evidence>